<sequence length="76" mass="9166">MNKLPVETLFGIFDLLDNKSMLYFALSYKFYKQKFEEYIFPQAKRDVWVRHSINYNIYPQELIATKIILPKTKKGK</sequence>
<proteinExistence type="predicted"/>
<protein>
    <submittedName>
        <fullName evidence="1">1212_t:CDS:1</fullName>
    </submittedName>
</protein>
<comment type="caution">
    <text evidence="1">The sequence shown here is derived from an EMBL/GenBank/DDBJ whole genome shotgun (WGS) entry which is preliminary data.</text>
</comment>
<evidence type="ECO:0000313" key="2">
    <source>
        <dbReference type="Proteomes" id="UP000789366"/>
    </source>
</evidence>
<dbReference type="EMBL" id="CAJVPW010007535">
    <property type="protein sequence ID" value="CAG8582129.1"/>
    <property type="molecule type" value="Genomic_DNA"/>
</dbReference>
<reference evidence="1" key="1">
    <citation type="submission" date="2021-06" db="EMBL/GenBank/DDBJ databases">
        <authorList>
            <person name="Kallberg Y."/>
            <person name="Tangrot J."/>
            <person name="Rosling A."/>
        </authorList>
    </citation>
    <scope>NUCLEOTIDE SEQUENCE</scope>
    <source>
        <strain evidence="1">28 12/20/2015</strain>
    </source>
</reference>
<evidence type="ECO:0000313" key="1">
    <source>
        <dbReference type="EMBL" id="CAG8582129.1"/>
    </source>
</evidence>
<accession>A0ACA9MGL4</accession>
<gene>
    <name evidence="1" type="ORF">SPELUC_LOCUS6409</name>
</gene>
<organism evidence="1 2">
    <name type="scientific">Cetraspora pellucida</name>
    <dbReference type="NCBI Taxonomy" id="1433469"/>
    <lineage>
        <taxon>Eukaryota</taxon>
        <taxon>Fungi</taxon>
        <taxon>Fungi incertae sedis</taxon>
        <taxon>Mucoromycota</taxon>
        <taxon>Glomeromycotina</taxon>
        <taxon>Glomeromycetes</taxon>
        <taxon>Diversisporales</taxon>
        <taxon>Gigasporaceae</taxon>
        <taxon>Cetraspora</taxon>
    </lineage>
</organism>
<keyword evidence="2" id="KW-1185">Reference proteome</keyword>
<name>A0ACA9MGL4_9GLOM</name>
<feature type="non-terminal residue" evidence="1">
    <location>
        <position position="76"/>
    </location>
</feature>
<dbReference type="Proteomes" id="UP000789366">
    <property type="component" value="Unassembled WGS sequence"/>
</dbReference>